<dbReference type="OrthoDB" id="75169at2759"/>
<evidence type="ECO:0000313" key="3">
    <source>
        <dbReference type="Proteomes" id="UP000256645"/>
    </source>
</evidence>
<dbReference type="PIRSF" id="PIRSF016184">
    <property type="entry name" value="PhzC_PhzF"/>
    <property type="match status" value="1"/>
</dbReference>
<dbReference type="PANTHER" id="PTHR13774:SF32">
    <property type="entry name" value="ANTISENSE-ENHANCING SEQUENCE 1"/>
    <property type="match status" value="1"/>
</dbReference>
<organism evidence="2 3">
    <name type="scientific">Coleophoma cylindrospora</name>
    <dbReference type="NCBI Taxonomy" id="1849047"/>
    <lineage>
        <taxon>Eukaryota</taxon>
        <taxon>Fungi</taxon>
        <taxon>Dikarya</taxon>
        <taxon>Ascomycota</taxon>
        <taxon>Pezizomycotina</taxon>
        <taxon>Leotiomycetes</taxon>
        <taxon>Helotiales</taxon>
        <taxon>Dermateaceae</taxon>
        <taxon>Coleophoma</taxon>
    </lineage>
</organism>
<dbReference type="NCBIfam" id="TIGR00654">
    <property type="entry name" value="PhzF_family"/>
    <property type="match status" value="1"/>
</dbReference>
<keyword evidence="3" id="KW-1185">Reference proteome</keyword>
<proteinExistence type="predicted"/>
<protein>
    <recommendedName>
        <fullName evidence="4">Diaminopimelate epimerase-like protein</fullName>
    </recommendedName>
</protein>
<dbReference type="Gene3D" id="3.10.310.10">
    <property type="entry name" value="Diaminopimelate Epimerase, Chain A, domain 1"/>
    <property type="match status" value="2"/>
</dbReference>
<dbReference type="GO" id="GO:0016853">
    <property type="term" value="F:isomerase activity"/>
    <property type="evidence" value="ECO:0007669"/>
    <property type="project" value="TreeGrafter"/>
</dbReference>
<evidence type="ECO:0008006" key="4">
    <source>
        <dbReference type="Google" id="ProtNLM"/>
    </source>
</evidence>
<dbReference type="GO" id="GO:0005737">
    <property type="term" value="C:cytoplasm"/>
    <property type="evidence" value="ECO:0007669"/>
    <property type="project" value="TreeGrafter"/>
</dbReference>
<dbReference type="InterPro" id="IPR003719">
    <property type="entry name" value="Phenazine_PhzF-like"/>
</dbReference>
<evidence type="ECO:0000313" key="2">
    <source>
        <dbReference type="EMBL" id="RDW71011.1"/>
    </source>
</evidence>
<dbReference type="AlphaFoldDB" id="A0A3D8RAV2"/>
<name>A0A3D8RAV2_9HELO</name>
<feature type="active site" evidence="1">
    <location>
        <position position="50"/>
    </location>
</feature>
<dbReference type="STRING" id="1849047.A0A3D8RAV2"/>
<dbReference type="Proteomes" id="UP000256645">
    <property type="component" value="Unassembled WGS sequence"/>
</dbReference>
<comment type="caution">
    <text evidence="2">The sequence shown here is derived from an EMBL/GenBank/DDBJ whole genome shotgun (WGS) entry which is preliminary data.</text>
</comment>
<accession>A0A3D8RAV2</accession>
<sequence>MKLSFTTLDAFTTTRYAGNPVAIVQVPAESKALLSQAQKQAIAKEFNLSEIVFLHLPGPSGSFASVNIDIFTSHAEVPFAGHPTIGASYFVLQILSQPTTTIITKAGPIPISQNPATNYVEAIIPQKFHIHQVTYPCELTSAPCPVASIVNGMTFIFVVLPDLPTLARADKNLSKNTYDPSLLDAEWQNGLVATMYLVSQGIDEFGRRAYRTRMFGTREDPGTGSASSALGCFLALQESKEQGPGPFTYAFAQGVEMGKRNDIGVEVTRNAAGDGIEKVVLSGPAVKVMEGTLEI</sequence>
<gene>
    <name evidence="2" type="ORF">BP6252_07574</name>
</gene>
<dbReference type="SUPFAM" id="SSF54506">
    <property type="entry name" value="Diaminopimelate epimerase-like"/>
    <property type="match status" value="1"/>
</dbReference>
<dbReference type="Pfam" id="PF02567">
    <property type="entry name" value="PhzC-PhzF"/>
    <property type="match status" value="1"/>
</dbReference>
<dbReference type="EMBL" id="PDLM01000008">
    <property type="protein sequence ID" value="RDW71011.1"/>
    <property type="molecule type" value="Genomic_DNA"/>
</dbReference>
<dbReference type="PANTHER" id="PTHR13774">
    <property type="entry name" value="PHENAZINE BIOSYNTHESIS PROTEIN"/>
    <property type="match status" value="1"/>
</dbReference>
<evidence type="ECO:0000256" key="1">
    <source>
        <dbReference type="PIRSR" id="PIRSR016184-1"/>
    </source>
</evidence>
<reference evidence="2 3" key="1">
    <citation type="journal article" date="2018" name="IMA Fungus">
        <title>IMA Genome-F 9: Draft genome sequence of Annulohypoxylon stygium, Aspergillus mulundensis, Berkeleyomyces basicola (syn. Thielaviopsis basicola), Ceratocystis smalleyi, two Cercospora beticola strains, Coleophoma cylindrospora, Fusarium fracticaudum, Phialophora cf. hyalina, and Morchella septimelata.</title>
        <authorList>
            <person name="Wingfield B.D."/>
            <person name="Bills G.F."/>
            <person name="Dong Y."/>
            <person name="Huang W."/>
            <person name="Nel W.J."/>
            <person name="Swalarsk-Parry B.S."/>
            <person name="Vaghefi N."/>
            <person name="Wilken P.M."/>
            <person name="An Z."/>
            <person name="de Beer Z.W."/>
            <person name="De Vos L."/>
            <person name="Chen L."/>
            <person name="Duong T.A."/>
            <person name="Gao Y."/>
            <person name="Hammerbacher A."/>
            <person name="Kikkert J.R."/>
            <person name="Li Y."/>
            <person name="Li H."/>
            <person name="Li K."/>
            <person name="Li Q."/>
            <person name="Liu X."/>
            <person name="Ma X."/>
            <person name="Naidoo K."/>
            <person name="Pethybridge S.J."/>
            <person name="Sun J."/>
            <person name="Steenkamp E.T."/>
            <person name="van der Nest M.A."/>
            <person name="van Wyk S."/>
            <person name="Wingfield M.J."/>
            <person name="Xiong C."/>
            <person name="Yue Q."/>
            <person name="Zhang X."/>
        </authorList>
    </citation>
    <scope>NUCLEOTIDE SEQUENCE [LARGE SCALE GENOMIC DNA]</scope>
    <source>
        <strain evidence="2 3">BP6252</strain>
    </source>
</reference>